<organism evidence="1 2">
    <name type="scientific">Dactylosporangium fulvum</name>
    <dbReference type="NCBI Taxonomy" id="53359"/>
    <lineage>
        <taxon>Bacteria</taxon>
        <taxon>Bacillati</taxon>
        <taxon>Actinomycetota</taxon>
        <taxon>Actinomycetes</taxon>
        <taxon>Micromonosporales</taxon>
        <taxon>Micromonosporaceae</taxon>
        <taxon>Dactylosporangium</taxon>
    </lineage>
</organism>
<gene>
    <name evidence="1" type="ORF">Dfulv_43580</name>
</gene>
<proteinExistence type="predicted"/>
<dbReference type="Proteomes" id="UP001059617">
    <property type="component" value="Chromosome"/>
</dbReference>
<sequence length="50" mass="5388">MSLIAQTRAVFAGLVRRLRGTEAKMEISSLRADGLAAKVVDGWAVTVLCR</sequence>
<dbReference type="EMBL" id="CP073720">
    <property type="protein sequence ID" value="UWP81897.1"/>
    <property type="molecule type" value="Genomic_DNA"/>
</dbReference>
<dbReference type="RefSeq" id="WP_259859675.1">
    <property type="nucleotide sequence ID" value="NZ_BAAAST010000044.1"/>
</dbReference>
<protein>
    <submittedName>
        <fullName evidence="1">Uncharacterized protein</fullName>
    </submittedName>
</protein>
<reference evidence="1" key="2">
    <citation type="submission" date="2022-09" db="EMBL/GenBank/DDBJ databases">
        <title>Biosynthetic gene clusters of Dactylosporangioum fulvum.</title>
        <authorList>
            <person name="Caradec T."/>
        </authorList>
    </citation>
    <scope>NUCLEOTIDE SEQUENCE</scope>
    <source>
        <strain evidence="1">NRRL B-16292</strain>
    </source>
</reference>
<evidence type="ECO:0000313" key="1">
    <source>
        <dbReference type="EMBL" id="UWP81897.1"/>
    </source>
</evidence>
<keyword evidence="2" id="KW-1185">Reference proteome</keyword>
<evidence type="ECO:0000313" key="2">
    <source>
        <dbReference type="Proteomes" id="UP001059617"/>
    </source>
</evidence>
<accession>A0ABY5VXA6</accession>
<name>A0ABY5VXA6_9ACTN</name>
<reference evidence="1" key="1">
    <citation type="submission" date="2021-04" db="EMBL/GenBank/DDBJ databases">
        <authorList>
            <person name="Hartkoorn R.C."/>
            <person name="Beaudoing E."/>
            <person name="Hot D."/>
        </authorList>
    </citation>
    <scope>NUCLEOTIDE SEQUENCE</scope>
    <source>
        <strain evidence="1">NRRL B-16292</strain>
    </source>
</reference>